<dbReference type="EMBL" id="KV417601">
    <property type="protein sequence ID" value="KZP15781.1"/>
    <property type="molecule type" value="Genomic_DNA"/>
</dbReference>
<keyword evidence="3" id="KW-1185">Reference proteome</keyword>
<sequence length="211" mass="22535">MSYLRRVPELADMARRVVKAEVAIVKLYEEGSVVLFDGPAGSVEDLDAMNKTSLLWKANTSTLTAADSIGEEDPGYASNLPPDKEETSISLTPVHLAPCVEKAVRSIMSRPPAKGKHQHSLTTRPPGPTKEEIATYMKCTDAYGRAMGKGGGVGDRGCAGRAEERIGCGVWGRGGGSAPNSLAVHDQEKLHMYNDNVVKSRISSPVTAIQN</sequence>
<evidence type="ECO:0000256" key="1">
    <source>
        <dbReference type="SAM" id="MobiDB-lite"/>
    </source>
</evidence>
<proteinExistence type="predicted"/>
<dbReference type="STRING" id="436010.A0A166EHR8"/>
<accession>A0A166EHR8</accession>
<dbReference type="OrthoDB" id="77828at2759"/>
<feature type="region of interest" description="Disordered" evidence="1">
    <location>
        <begin position="109"/>
        <end position="130"/>
    </location>
</feature>
<organism evidence="2 3">
    <name type="scientific">Athelia psychrophila</name>
    <dbReference type="NCBI Taxonomy" id="1759441"/>
    <lineage>
        <taxon>Eukaryota</taxon>
        <taxon>Fungi</taxon>
        <taxon>Dikarya</taxon>
        <taxon>Basidiomycota</taxon>
        <taxon>Agaricomycotina</taxon>
        <taxon>Agaricomycetes</taxon>
        <taxon>Agaricomycetidae</taxon>
        <taxon>Atheliales</taxon>
        <taxon>Atheliaceae</taxon>
        <taxon>Athelia</taxon>
    </lineage>
</organism>
<evidence type="ECO:0000313" key="2">
    <source>
        <dbReference type="EMBL" id="KZP15781.1"/>
    </source>
</evidence>
<reference evidence="2 3" key="1">
    <citation type="journal article" date="2016" name="Mol. Biol. Evol.">
        <title>Comparative Genomics of Early-Diverging Mushroom-Forming Fungi Provides Insights into the Origins of Lignocellulose Decay Capabilities.</title>
        <authorList>
            <person name="Nagy L.G."/>
            <person name="Riley R."/>
            <person name="Tritt A."/>
            <person name="Adam C."/>
            <person name="Daum C."/>
            <person name="Floudas D."/>
            <person name="Sun H."/>
            <person name="Yadav J.S."/>
            <person name="Pangilinan J."/>
            <person name="Larsson K.H."/>
            <person name="Matsuura K."/>
            <person name="Barry K."/>
            <person name="Labutti K."/>
            <person name="Kuo R."/>
            <person name="Ohm R.A."/>
            <person name="Bhattacharya S.S."/>
            <person name="Shirouzu T."/>
            <person name="Yoshinaga Y."/>
            <person name="Martin F.M."/>
            <person name="Grigoriev I.V."/>
            <person name="Hibbett D.S."/>
        </authorList>
    </citation>
    <scope>NUCLEOTIDE SEQUENCE [LARGE SCALE GENOMIC DNA]</scope>
    <source>
        <strain evidence="2 3">CBS 109695</strain>
    </source>
</reference>
<name>A0A166EHR8_9AGAM</name>
<protein>
    <submittedName>
        <fullName evidence="2">Uncharacterized protein</fullName>
    </submittedName>
</protein>
<dbReference type="Proteomes" id="UP000076532">
    <property type="component" value="Unassembled WGS sequence"/>
</dbReference>
<gene>
    <name evidence="2" type="ORF">FIBSPDRAFT_895595</name>
</gene>
<dbReference type="AlphaFoldDB" id="A0A166EHR8"/>
<evidence type="ECO:0000313" key="3">
    <source>
        <dbReference type="Proteomes" id="UP000076532"/>
    </source>
</evidence>